<feature type="region of interest" description="Disordered" evidence="9">
    <location>
        <begin position="193"/>
        <end position="240"/>
    </location>
</feature>
<evidence type="ECO:0000256" key="4">
    <source>
        <dbReference type="ARBA" id="ARBA00022786"/>
    </source>
</evidence>
<accession>A0A4W5NLI5</accession>
<dbReference type="AlphaFoldDB" id="A0A4W5NLI5"/>
<dbReference type="Pfam" id="PF26038">
    <property type="entry name" value="Dimer_MINDY4_N"/>
    <property type="match status" value="1"/>
</dbReference>
<feature type="region of interest" description="Disordered" evidence="9">
    <location>
        <begin position="280"/>
        <end position="303"/>
    </location>
</feature>
<proteinExistence type="inferred from homology"/>
<comment type="similarity">
    <text evidence="2 8">Belongs to the MINDY deubiquitinase family. FAM188 subfamily.</text>
</comment>
<dbReference type="SMART" id="SM01174">
    <property type="entry name" value="DUF4205"/>
    <property type="match status" value="1"/>
</dbReference>
<evidence type="ECO:0000256" key="1">
    <source>
        <dbReference type="ARBA" id="ARBA00000707"/>
    </source>
</evidence>
<reference evidence="12" key="1">
    <citation type="submission" date="2018-06" db="EMBL/GenBank/DDBJ databases">
        <title>Genome assembly of Danube salmon.</title>
        <authorList>
            <person name="Macqueen D.J."/>
            <person name="Gundappa M.K."/>
        </authorList>
    </citation>
    <scope>NUCLEOTIDE SEQUENCE [LARGE SCALE GENOMIC DNA]</scope>
</reference>
<keyword evidence="3 8" id="KW-0645">Protease</keyword>
<evidence type="ECO:0000256" key="2">
    <source>
        <dbReference type="ARBA" id="ARBA00011074"/>
    </source>
</evidence>
<dbReference type="InterPro" id="IPR025257">
    <property type="entry name" value="MINDY-3/4_CD"/>
</dbReference>
<dbReference type="InterPro" id="IPR039785">
    <property type="entry name" value="MINY3/4"/>
</dbReference>
<keyword evidence="5 8" id="KW-0378">Hydrolase</keyword>
<evidence type="ECO:0000256" key="9">
    <source>
        <dbReference type="SAM" id="MobiDB-lite"/>
    </source>
</evidence>
<dbReference type="GeneTree" id="ENSGT00940000159600"/>
<evidence type="ECO:0000256" key="5">
    <source>
        <dbReference type="ARBA" id="ARBA00022801"/>
    </source>
</evidence>
<comment type="function">
    <text evidence="7">Probable hydrolase that can remove 'Lys-48'-linked conjugated ubiquitin from proteins.</text>
</comment>
<dbReference type="GO" id="GO:0004843">
    <property type="term" value="F:cysteine-type deubiquitinase activity"/>
    <property type="evidence" value="ECO:0007669"/>
    <property type="project" value="UniProtKB-UniRule"/>
</dbReference>
<name>A0A4W5NLI5_9TELE</name>
<evidence type="ECO:0000256" key="8">
    <source>
        <dbReference type="RuleBase" id="RU367088"/>
    </source>
</evidence>
<evidence type="ECO:0000256" key="3">
    <source>
        <dbReference type="ARBA" id="ARBA00022670"/>
    </source>
</evidence>
<evidence type="ECO:0000256" key="6">
    <source>
        <dbReference type="ARBA" id="ARBA00022807"/>
    </source>
</evidence>
<dbReference type="Pfam" id="PF13898">
    <property type="entry name" value="MINDY-3_4_CD"/>
    <property type="match status" value="1"/>
</dbReference>
<evidence type="ECO:0000313" key="11">
    <source>
        <dbReference type="Ensembl" id="ENSHHUP00000051832.1"/>
    </source>
</evidence>
<feature type="domain" description="Deubiquitinating enzyme MINDY-3/4 conserved" evidence="10">
    <location>
        <begin position="377"/>
        <end position="706"/>
    </location>
</feature>
<comment type="function">
    <text evidence="8">Hydrolase that can remove 'Lys-48'-linked conjugated ubiquitin from proteins.</text>
</comment>
<dbReference type="GO" id="GO:0071108">
    <property type="term" value="P:protein K48-linked deubiquitination"/>
    <property type="evidence" value="ECO:0007669"/>
    <property type="project" value="InterPro"/>
</dbReference>
<evidence type="ECO:0000256" key="7">
    <source>
        <dbReference type="ARBA" id="ARBA00037630"/>
    </source>
</evidence>
<keyword evidence="12" id="KW-1185">Reference proteome</keyword>
<protein>
    <recommendedName>
        <fullName evidence="8">Ubiquitin carboxyl-terminal hydrolase MINDY</fullName>
        <ecNumber evidence="8">3.4.19.12</ecNumber>
    </recommendedName>
</protein>
<dbReference type="GO" id="GO:0006508">
    <property type="term" value="P:proteolysis"/>
    <property type="evidence" value="ECO:0007669"/>
    <property type="project" value="UniProtKB-KW"/>
</dbReference>
<reference evidence="11" key="3">
    <citation type="submission" date="2025-09" db="UniProtKB">
        <authorList>
            <consortium name="Ensembl"/>
        </authorList>
    </citation>
    <scope>IDENTIFICATION</scope>
</reference>
<dbReference type="GO" id="GO:1990380">
    <property type="term" value="F:K48-linked deubiquitinase activity"/>
    <property type="evidence" value="ECO:0007669"/>
    <property type="project" value="UniProtKB-UniRule"/>
</dbReference>
<keyword evidence="6 8" id="KW-0788">Thiol protease</keyword>
<dbReference type="Proteomes" id="UP000314982">
    <property type="component" value="Unassembled WGS sequence"/>
</dbReference>
<dbReference type="EC" id="3.4.19.12" evidence="8"/>
<evidence type="ECO:0000313" key="12">
    <source>
        <dbReference type="Proteomes" id="UP000314982"/>
    </source>
</evidence>
<dbReference type="PANTHER" id="PTHR12473">
    <property type="entry name" value="UBIQUITIN CARBOXYL-TERMINAL HYDROLASE MINDY-4-RELATED"/>
    <property type="match status" value="1"/>
</dbReference>
<reference evidence="11" key="2">
    <citation type="submission" date="2025-08" db="UniProtKB">
        <authorList>
            <consortium name="Ensembl"/>
        </authorList>
    </citation>
    <scope>IDENTIFICATION</scope>
</reference>
<sequence>MPQVMAVRVEEVAASLVREFLSRKGLKRTIACMDEEHPRTDASINNRSDLRQILHLEGLYKKNKAQDCPLKSMLEIIVRHHIEGHKEDRPGFNSDVIQTVSSTQKLVTKSPILTPTVYDHTRAEENTNGFIFNITDMSRSLSEVVCPPHGTLSSFEASDTTQRSIWSHSLSSEGQQDRQPVLSFLDNDSAAKRESFSDKNTVLTTESTHKNKTSRLRRGMMAGPIASSPQESNRKRQTRRLGGPNLLLASDENHKNIRDEPLLTTVQSQRMVKGLTELSPADPMRESQQPWHSTLGKGFDEDGYGFERVGKDKHKTSKTKSMTNQNVNLHMSEMILDDIDDDEELRELSRVSCHSSSLPQTTSDSQPMDQHTAIALKELILGSSTSCFSAEWRSQSFTFSDAPDLRYGLVQKKGGPCGVLASVQACILQKLLFEGTGSDAGHQRLKPSGAVRTKCLTLATAEILWRAGEGKKATIAITSGRSHRSEGVLEKITCIDVDNLKDLQLLVEQHIQQFESGALGCILLTISAILSRSIDRVREDMDVPNTTLIGAHGYCTQELVNLLLCGQAVSNVFNNNMELDSGNGNLTLLKGIRGRSDIGLLSLFEHYNICKVGSNLKTPKFPIWVVCSESHFSVLFGVQELLSDQCVIGEFYLYYYDGLANQQEEICLTVSLGTSGISAGCQDIDTDLIPPLEHCIRTKLYCLAQDPQVPEYHLGGQGNRGLSTTLEAMGTGD</sequence>
<evidence type="ECO:0000259" key="10">
    <source>
        <dbReference type="SMART" id="SM01174"/>
    </source>
</evidence>
<comment type="catalytic activity">
    <reaction evidence="1 8">
        <text>Thiol-dependent hydrolysis of ester, thioester, amide, peptide and isopeptide bonds formed by the C-terminal Gly of ubiquitin (a 76-residue protein attached to proteins as an intracellular targeting signal).</text>
        <dbReference type="EC" id="3.4.19.12"/>
    </reaction>
</comment>
<dbReference type="STRING" id="62062.ENSHHUP00000051832"/>
<organism evidence="11 12">
    <name type="scientific">Hucho hucho</name>
    <name type="common">huchen</name>
    <dbReference type="NCBI Taxonomy" id="62062"/>
    <lineage>
        <taxon>Eukaryota</taxon>
        <taxon>Metazoa</taxon>
        <taxon>Chordata</taxon>
        <taxon>Craniata</taxon>
        <taxon>Vertebrata</taxon>
        <taxon>Euteleostomi</taxon>
        <taxon>Actinopterygii</taxon>
        <taxon>Neopterygii</taxon>
        <taxon>Teleostei</taxon>
        <taxon>Protacanthopterygii</taxon>
        <taxon>Salmoniformes</taxon>
        <taxon>Salmonidae</taxon>
        <taxon>Salmoninae</taxon>
        <taxon>Hucho</taxon>
    </lineage>
</organism>
<dbReference type="PANTHER" id="PTHR12473:SF8">
    <property type="entry name" value="UBIQUITIN CARBOXYL-TERMINAL HYDROLASE MINDY-4-RELATED"/>
    <property type="match status" value="1"/>
</dbReference>
<keyword evidence="4 8" id="KW-0833">Ubl conjugation pathway</keyword>
<dbReference type="InterPro" id="IPR059022">
    <property type="entry name" value="MINDY4_N"/>
</dbReference>
<dbReference type="Ensembl" id="ENSHHUT00000053659.1">
    <property type="protein sequence ID" value="ENSHHUP00000051832.1"/>
    <property type="gene ID" value="ENSHHUG00000031187.1"/>
</dbReference>